<evidence type="ECO:0008006" key="3">
    <source>
        <dbReference type="Google" id="ProtNLM"/>
    </source>
</evidence>
<dbReference type="EMBL" id="CP019082">
    <property type="protein sequence ID" value="APW64142.1"/>
    <property type="molecule type" value="Genomic_DNA"/>
</dbReference>
<dbReference type="InterPro" id="IPR014717">
    <property type="entry name" value="Transl_elong_EF1B/ribsomal_bS6"/>
</dbReference>
<proteinExistence type="predicted"/>
<dbReference type="STRING" id="1387353.BSF38_05734"/>
<dbReference type="Proteomes" id="UP000186309">
    <property type="component" value="Chromosome"/>
</dbReference>
<organism evidence="1 2">
    <name type="scientific">Paludisphaera borealis</name>
    <dbReference type="NCBI Taxonomy" id="1387353"/>
    <lineage>
        <taxon>Bacteria</taxon>
        <taxon>Pseudomonadati</taxon>
        <taxon>Planctomycetota</taxon>
        <taxon>Planctomycetia</taxon>
        <taxon>Isosphaerales</taxon>
        <taxon>Isosphaeraceae</taxon>
        <taxon>Paludisphaera</taxon>
    </lineage>
</organism>
<dbReference type="Pfam" id="PF04350">
    <property type="entry name" value="PilO"/>
    <property type="match status" value="1"/>
</dbReference>
<gene>
    <name evidence="1" type="ORF">BSF38_05734</name>
</gene>
<evidence type="ECO:0000313" key="2">
    <source>
        <dbReference type="Proteomes" id="UP000186309"/>
    </source>
</evidence>
<dbReference type="KEGG" id="pbor:BSF38_05734"/>
<sequence length="194" mass="21787">MATKRSASTLEHLVLAQVRDPLRLRFVLAAGILAAWHLSFYGPIHDQVATTLHLAARERTRAATAARIEILRETLDPFKKRIPEHSDPNELIHYVMAHCRQSPVKILDLKPSKTLELGPFNGIGLRISLETTFIDLYQFLAWVENDRRLLRVESLKILPKDGSNVLHVEIELLSLVEKEKPKTAKPAAGAGPRA</sequence>
<reference evidence="2" key="1">
    <citation type="submission" date="2016-12" db="EMBL/GenBank/DDBJ databases">
        <title>Comparative genomics of four Isosphaeraceae planctomycetes: a common pool of plasmids and glycoside hydrolase genes.</title>
        <authorList>
            <person name="Ivanova A."/>
        </authorList>
    </citation>
    <scope>NUCLEOTIDE SEQUENCE [LARGE SCALE GENOMIC DNA]</scope>
    <source>
        <strain evidence="2">PX4</strain>
    </source>
</reference>
<name>A0A1U7CYV6_9BACT</name>
<evidence type="ECO:0000313" key="1">
    <source>
        <dbReference type="EMBL" id="APW64142.1"/>
    </source>
</evidence>
<dbReference type="Gene3D" id="3.30.70.60">
    <property type="match status" value="1"/>
</dbReference>
<keyword evidence="2" id="KW-1185">Reference proteome</keyword>
<accession>A0A1U7CYV6</accession>
<dbReference type="AlphaFoldDB" id="A0A1U7CYV6"/>
<dbReference type="RefSeq" id="WP_076350412.1">
    <property type="nucleotide sequence ID" value="NZ_CP019082.1"/>
</dbReference>
<protein>
    <recommendedName>
        <fullName evidence="3">General secretion pathway protein M</fullName>
    </recommendedName>
</protein>
<dbReference type="InterPro" id="IPR007445">
    <property type="entry name" value="PilO"/>
</dbReference>